<keyword evidence="9" id="KW-1185">Reference proteome</keyword>
<gene>
    <name evidence="8" type="ORF">BCR43DRAFT_558490</name>
</gene>
<dbReference type="Proteomes" id="UP000242180">
    <property type="component" value="Unassembled WGS sequence"/>
</dbReference>
<feature type="transmembrane region" description="Helical" evidence="7">
    <location>
        <begin position="170"/>
        <end position="187"/>
    </location>
</feature>
<name>A0A1X2H4Z3_SYNRA</name>
<evidence type="ECO:0000256" key="1">
    <source>
        <dbReference type="ARBA" id="ARBA00004141"/>
    </source>
</evidence>
<dbReference type="EMBL" id="MCGN01000009">
    <property type="protein sequence ID" value="ORY93455.1"/>
    <property type="molecule type" value="Genomic_DNA"/>
</dbReference>
<keyword evidence="4 7" id="KW-1133">Transmembrane helix</keyword>
<evidence type="ECO:0000256" key="5">
    <source>
        <dbReference type="ARBA" id="ARBA00023136"/>
    </source>
</evidence>
<dbReference type="PANTHER" id="PTHR19432:SF35">
    <property type="entry name" value="SOLUTE CARRIER FAMILY 45 MEMBER 3 ISOFORM X1"/>
    <property type="match status" value="1"/>
</dbReference>
<organism evidence="8 9">
    <name type="scientific">Syncephalastrum racemosum</name>
    <name type="common">Filamentous fungus</name>
    <dbReference type="NCBI Taxonomy" id="13706"/>
    <lineage>
        <taxon>Eukaryota</taxon>
        <taxon>Fungi</taxon>
        <taxon>Fungi incertae sedis</taxon>
        <taxon>Mucoromycota</taxon>
        <taxon>Mucoromycotina</taxon>
        <taxon>Mucoromycetes</taxon>
        <taxon>Mucorales</taxon>
        <taxon>Syncephalastraceae</taxon>
        <taxon>Syncephalastrum</taxon>
    </lineage>
</organism>
<feature type="transmembrane region" description="Helical" evidence="7">
    <location>
        <begin position="139"/>
        <end position="158"/>
    </location>
</feature>
<dbReference type="InParanoid" id="A0A1X2H4Z3"/>
<feature type="transmembrane region" description="Helical" evidence="7">
    <location>
        <begin position="412"/>
        <end position="435"/>
    </location>
</feature>
<evidence type="ECO:0000256" key="6">
    <source>
        <dbReference type="SAM" id="MobiDB-lite"/>
    </source>
</evidence>
<protein>
    <submittedName>
        <fullName evidence="8">Major facilitator superfamily domain-containing protein</fullName>
    </submittedName>
</protein>
<dbReference type="GO" id="GO:0005886">
    <property type="term" value="C:plasma membrane"/>
    <property type="evidence" value="ECO:0007669"/>
    <property type="project" value="TreeGrafter"/>
</dbReference>
<dbReference type="Gene3D" id="1.20.1250.20">
    <property type="entry name" value="MFS general substrate transporter like domains"/>
    <property type="match status" value="1"/>
</dbReference>
<feature type="transmembrane region" description="Helical" evidence="7">
    <location>
        <begin position="474"/>
        <end position="495"/>
    </location>
</feature>
<dbReference type="FunCoup" id="A0A1X2H4Z3">
    <property type="interactions" value="85"/>
</dbReference>
<proteinExistence type="predicted"/>
<dbReference type="GO" id="GO:0008506">
    <property type="term" value="F:sucrose:proton symporter activity"/>
    <property type="evidence" value="ECO:0007669"/>
    <property type="project" value="TreeGrafter"/>
</dbReference>
<feature type="transmembrane region" description="Helical" evidence="7">
    <location>
        <begin position="355"/>
        <end position="376"/>
    </location>
</feature>
<sequence>MDAKTPLLQQQQQAHPPVSRPKYKRRRSSFDASTYNSTGQSLGYVKPPSVHTIDRQDNTKTEPGLTLVQILGLTICMAGVQFTWAVELSYGTPYLLSLNISKELTALVWLAGPLSGLLVQPLIGALSDKCTSRFGKRRPFIVVAGILTCLSMLGVAYAKELGAWLAGNGPATHTWAVLVAVTSFYFLDFTLNGVQAICRALILDVPPLWQQEYANAWSARMSNSAQVIGYFVGFVDLVKVAPWLGDSQIKGFCIIAILVFCLTLAITCVSVRETPYTRDPEESEKPWYHTFVYIWRAFRYLPRPVQSLCNTQFFAWMGWFPFLFYSTQWVSDIYFQTHPPAKDNDDNWAEGTRAGSFALLCYSVISVVAGVVIPALASKFQSWTLTRIYTLSHLTVAFALLSAWFVNSVQAATIVLAVMGIPWAIVLWVPFSLVGEYVSYEDERRQEALPSSSTAQEDEDEFDAGMILGVHNMYIVFPQFAVAIIASFIFAMTAGSDTSSVSSVLAFGGLMALVAAALSRFIVRVK</sequence>
<feature type="transmembrane region" description="Helical" evidence="7">
    <location>
        <begin position="313"/>
        <end position="335"/>
    </location>
</feature>
<feature type="compositionally biased region" description="Polar residues" evidence="6">
    <location>
        <begin position="30"/>
        <end position="41"/>
    </location>
</feature>
<dbReference type="OMA" id="SQAFAMF"/>
<dbReference type="Pfam" id="PF07690">
    <property type="entry name" value="MFS_1"/>
    <property type="match status" value="1"/>
</dbReference>
<keyword evidence="3 7" id="KW-0812">Transmembrane</keyword>
<dbReference type="InterPro" id="IPR036259">
    <property type="entry name" value="MFS_trans_sf"/>
</dbReference>
<feature type="transmembrane region" description="Helical" evidence="7">
    <location>
        <begin position="106"/>
        <end position="127"/>
    </location>
</feature>
<feature type="region of interest" description="Disordered" evidence="6">
    <location>
        <begin position="1"/>
        <end position="58"/>
    </location>
</feature>
<feature type="transmembrane region" description="Helical" evidence="7">
    <location>
        <begin position="227"/>
        <end position="245"/>
    </location>
</feature>
<feature type="transmembrane region" description="Helical" evidence="7">
    <location>
        <begin position="251"/>
        <end position="271"/>
    </location>
</feature>
<reference evidence="8 9" key="1">
    <citation type="submission" date="2016-07" db="EMBL/GenBank/DDBJ databases">
        <title>Pervasive Adenine N6-methylation of Active Genes in Fungi.</title>
        <authorList>
            <consortium name="DOE Joint Genome Institute"/>
            <person name="Mondo S.J."/>
            <person name="Dannebaum R.O."/>
            <person name="Kuo R.C."/>
            <person name="Labutti K."/>
            <person name="Haridas S."/>
            <person name="Kuo A."/>
            <person name="Salamov A."/>
            <person name="Ahrendt S.R."/>
            <person name="Lipzen A."/>
            <person name="Sullivan W."/>
            <person name="Andreopoulos W.B."/>
            <person name="Clum A."/>
            <person name="Lindquist E."/>
            <person name="Daum C."/>
            <person name="Ramamoorthy G.K."/>
            <person name="Gryganskyi A."/>
            <person name="Culley D."/>
            <person name="Magnuson J.K."/>
            <person name="James T.Y."/>
            <person name="O'Malley M.A."/>
            <person name="Stajich J.E."/>
            <person name="Spatafora J.W."/>
            <person name="Visel A."/>
            <person name="Grigoriev I.V."/>
        </authorList>
    </citation>
    <scope>NUCLEOTIDE SEQUENCE [LARGE SCALE GENOMIC DNA]</scope>
    <source>
        <strain evidence="8 9">NRRL 2496</strain>
    </source>
</reference>
<feature type="transmembrane region" description="Helical" evidence="7">
    <location>
        <begin position="501"/>
        <end position="523"/>
    </location>
</feature>
<dbReference type="AlphaFoldDB" id="A0A1X2H4Z3"/>
<evidence type="ECO:0000313" key="8">
    <source>
        <dbReference type="EMBL" id="ORY93455.1"/>
    </source>
</evidence>
<accession>A0A1X2H4Z3</accession>
<comment type="caution">
    <text evidence="8">The sequence shown here is derived from an EMBL/GenBank/DDBJ whole genome shotgun (WGS) entry which is preliminary data.</text>
</comment>
<keyword evidence="5 7" id="KW-0472">Membrane</keyword>
<keyword evidence="2" id="KW-0813">Transport</keyword>
<dbReference type="InterPro" id="IPR011701">
    <property type="entry name" value="MFS"/>
</dbReference>
<dbReference type="PANTHER" id="PTHR19432">
    <property type="entry name" value="SUGAR TRANSPORTER"/>
    <property type="match status" value="1"/>
</dbReference>
<feature type="transmembrane region" description="Helical" evidence="7">
    <location>
        <begin position="65"/>
        <end position="86"/>
    </location>
</feature>
<dbReference type="OrthoDB" id="28755at2759"/>
<evidence type="ECO:0000256" key="2">
    <source>
        <dbReference type="ARBA" id="ARBA00022448"/>
    </source>
</evidence>
<evidence type="ECO:0000256" key="4">
    <source>
        <dbReference type="ARBA" id="ARBA00022989"/>
    </source>
</evidence>
<evidence type="ECO:0000313" key="9">
    <source>
        <dbReference type="Proteomes" id="UP000242180"/>
    </source>
</evidence>
<evidence type="ECO:0000256" key="7">
    <source>
        <dbReference type="SAM" id="Phobius"/>
    </source>
</evidence>
<dbReference type="SUPFAM" id="SSF103473">
    <property type="entry name" value="MFS general substrate transporter"/>
    <property type="match status" value="1"/>
</dbReference>
<evidence type="ECO:0000256" key="3">
    <source>
        <dbReference type="ARBA" id="ARBA00022692"/>
    </source>
</evidence>
<comment type="subcellular location">
    <subcellularLocation>
        <location evidence="1">Membrane</location>
        <topology evidence="1">Multi-pass membrane protein</topology>
    </subcellularLocation>
</comment>
<dbReference type="CDD" id="cd17313">
    <property type="entry name" value="MFS_SLC45_SUC"/>
    <property type="match status" value="1"/>
</dbReference>
<feature type="transmembrane region" description="Helical" evidence="7">
    <location>
        <begin position="388"/>
        <end position="406"/>
    </location>
</feature>